<dbReference type="KEGG" id="rsx:RhiXN_09124"/>
<evidence type="ECO:0000256" key="1">
    <source>
        <dbReference type="SAM" id="MobiDB-lite"/>
    </source>
</evidence>
<accession>A0A8H8NUK0</accession>
<reference evidence="2" key="1">
    <citation type="submission" date="2020-05" db="EMBL/GenBank/DDBJ databases">
        <title>Evolutionary and genomic comparisons of hybrid uninucleate and nonhybrid Rhizoctonia fungi.</title>
        <authorList>
            <person name="Li C."/>
            <person name="Chen X."/>
        </authorList>
    </citation>
    <scope>NUCLEOTIDE SEQUENCE</scope>
    <source>
        <strain evidence="2">AG-1 IA</strain>
    </source>
</reference>
<gene>
    <name evidence="2" type="ORF">RhiXN_09124</name>
</gene>
<dbReference type="GeneID" id="67031403"/>
<proteinExistence type="predicted"/>
<feature type="compositionally biased region" description="Low complexity" evidence="1">
    <location>
        <begin position="71"/>
        <end position="90"/>
    </location>
</feature>
<dbReference type="RefSeq" id="XP_043180386.1">
    <property type="nucleotide sequence ID" value="XM_043328940.1"/>
</dbReference>
<dbReference type="EMBL" id="CP059662">
    <property type="protein sequence ID" value="QRW20149.1"/>
    <property type="molecule type" value="Genomic_DNA"/>
</dbReference>
<organism evidence="2 3">
    <name type="scientific">Rhizoctonia solani</name>
    <dbReference type="NCBI Taxonomy" id="456999"/>
    <lineage>
        <taxon>Eukaryota</taxon>
        <taxon>Fungi</taxon>
        <taxon>Dikarya</taxon>
        <taxon>Basidiomycota</taxon>
        <taxon>Agaricomycotina</taxon>
        <taxon>Agaricomycetes</taxon>
        <taxon>Cantharellales</taxon>
        <taxon>Ceratobasidiaceae</taxon>
        <taxon>Rhizoctonia</taxon>
    </lineage>
</organism>
<evidence type="ECO:0000313" key="3">
    <source>
        <dbReference type="Proteomes" id="UP000650533"/>
    </source>
</evidence>
<protein>
    <submittedName>
        <fullName evidence="2">Uncharacterized protein</fullName>
    </submittedName>
</protein>
<evidence type="ECO:0000313" key="2">
    <source>
        <dbReference type="EMBL" id="QRW20149.1"/>
    </source>
</evidence>
<feature type="region of interest" description="Disordered" evidence="1">
    <location>
        <begin position="35"/>
        <end position="103"/>
    </location>
</feature>
<dbReference type="AlphaFoldDB" id="A0A8H8NUK0"/>
<name>A0A8H8NUK0_9AGAM</name>
<sequence length="103" mass="11134">MRRYGHSNSKFEKLSDEKTEKVKKFVKLSAAKYISRQKKQRQGSDSTPNDLEVEVDTALTTPNDGESKVLPFPTSSATPSGSTPDAPASSLADMQLDSGSARA</sequence>
<dbReference type="Proteomes" id="UP000650533">
    <property type="component" value="Chromosome 5"/>
</dbReference>